<keyword evidence="2" id="KW-1185">Reference proteome</keyword>
<feature type="non-terminal residue" evidence="1">
    <location>
        <position position="1"/>
    </location>
</feature>
<dbReference type="EMBL" id="CAWUPB010000822">
    <property type="protein sequence ID" value="CAK7325042.1"/>
    <property type="molecule type" value="Genomic_DNA"/>
</dbReference>
<proteinExistence type="predicted"/>
<gene>
    <name evidence="1" type="ORF">DCAF_LOCUS2714</name>
</gene>
<evidence type="ECO:0000313" key="1">
    <source>
        <dbReference type="EMBL" id="CAK7325042.1"/>
    </source>
</evidence>
<protein>
    <submittedName>
        <fullName evidence="1">Uncharacterized protein</fullName>
    </submittedName>
</protein>
<name>A0AAV1QWW1_9ROSI</name>
<reference evidence="1 2" key="1">
    <citation type="submission" date="2024-01" db="EMBL/GenBank/DDBJ databases">
        <authorList>
            <person name="Waweru B."/>
        </authorList>
    </citation>
    <scope>NUCLEOTIDE SEQUENCE [LARGE SCALE GENOMIC DNA]</scope>
</reference>
<dbReference type="AlphaFoldDB" id="A0AAV1QWW1"/>
<sequence>GIESELQDIPITPMTKISPFLEVTLKDSSKEFLAYAEITRALNTIGERLVGGPFIDWKGRILSLECINNVVSEQGGFMFAKDTSGDNVIPTGCVTLPNIAFTQESPDSIT</sequence>
<accession>A0AAV1QWW1</accession>
<organism evidence="1 2">
    <name type="scientific">Dovyalis caffra</name>
    <dbReference type="NCBI Taxonomy" id="77055"/>
    <lineage>
        <taxon>Eukaryota</taxon>
        <taxon>Viridiplantae</taxon>
        <taxon>Streptophyta</taxon>
        <taxon>Embryophyta</taxon>
        <taxon>Tracheophyta</taxon>
        <taxon>Spermatophyta</taxon>
        <taxon>Magnoliopsida</taxon>
        <taxon>eudicotyledons</taxon>
        <taxon>Gunneridae</taxon>
        <taxon>Pentapetalae</taxon>
        <taxon>rosids</taxon>
        <taxon>fabids</taxon>
        <taxon>Malpighiales</taxon>
        <taxon>Salicaceae</taxon>
        <taxon>Flacourtieae</taxon>
        <taxon>Dovyalis</taxon>
    </lineage>
</organism>
<dbReference type="Proteomes" id="UP001314170">
    <property type="component" value="Unassembled WGS sequence"/>
</dbReference>
<comment type="caution">
    <text evidence="1">The sequence shown here is derived from an EMBL/GenBank/DDBJ whole genome shotgun (WGS) entry which is preliminary data.</text>
</comment>
<evidence type="ECO:0000313" key="2">
    <source>
        <dbReference type="Proteomes" id="UP001314170"/>
    </source>
</evidence>